<reference evidence="2" key="1">
    <citation type="submission" date="2014-09" db="EMBL/GenBank/DDBJ databases">
        <authorList>
            <person name="Magalhaes I.L.F."/>
            <person name="Oliveira U."/>
            <person name="Santos F.R."/>
            <person name="Vidigal T.H.D.A."/>
            <person name="Brescovit A.D."/>
            <person name="Santos A.J."/>
        </authorList>
    </citation>
    <scope>NUCLEOTIDE SEQUENCE</scope>
    <source>
        <tissue evidence="2">Shoot tissue taken approximately 20 cm above the soil surface</tissue>
    </source>
</reference>
<evidence type="ECO:0000256" key="1">
    <source>
        <dbReference type="SAM" id="MobiDB-lite"/>
    </source>
</evidence>
<feature type="compositionally biased region" description="Basic residues" evidence="1">
    <location>
        <begin position="1"/>
        <end position="14"/>
    </location>
</feature>
<proteinExistence type="predicted"/>
<dbReference type="EMBL" id="GBRH01251025">
    <property type="protein sequence ID" value="JAD46870.1"/>
    <property type="molecule type" value="Transcribed_RNA"/>
</dbReference>
<accession>A0A0A9IV50</accession>
<feature type="region of interest" description="Disordered" evidence="1">
    <location>
        <begin position="1"/>
        <end position="35"/>
    </location>
</feature>
<sequence>MRKREHSTAKHHSSPFRGPLPCPLAPVASPNSYETSGPYVDPPSYHARIPSSPLPAVVFHAVPPGMGSSKPPNKFSSMSPAASISFAPDLSSDWWIIISFLYLPMQLL</sequence>
<dbReference type="AlphaFoldDB" id="A0A0A9IV50"/>
<organism evidence="2">
    <name type="scientific">Arundo donax</name>
    <name type="common">Giant reed</name>
    <name type="synonym">Donax arundinaceus</name>
    <dbReference type="NCBI Taxonomy" id="35708"/>
    <lineage>
        <taxon>Eukaryota</taxon>
        <taxon>Viridiplantae</taxon>
        <taxon>Streptophyta</taxon>
        <taxon>Embryophyta</taxon>
        <taxon>Tracheophyta</taxon>
        <taxon>Spermatophyta</taxon>
        <taxon>Magnoliopsida</taxon>
        <taxon>Liliopsida</taxon>
        <taxon>Poales</taxon>
        <taxon>Poaceae</taxon>
        <taxon>PACMAD clade</taxon>
        <taxon>Arundinoideae</taxon>
        <taxon>Arundineae</taxon>
        <taxon>Arundo</taxon>
    </lineage>
</organism>
<name>A0A0A9IV50_ARUDO</name>
<protein>
    <submittedName>
        <fullName evidence="2">Uncharacterized protein</fullName>
    </submittedName>
</protein>
<reference evidence="2" key="2">
    <citation type="journal article" date="2015" name="Data Brief">
        <title>Shoot transcriptome of the giant reed, Arundo donax.</title>
        <authorList>
            <person name="Barrero R.A."/>
            <person name="Guerrero F.D."/>
            <person name="Moolhuijzen P."/>
            <person name="Goolsby J.A."/>
            <person name="Tidwell J."/>
            <person name="Bellgard S.E."/>
            <person name="Bellgard M.I."/>
        </authorList>
    </citation>
    <scope>NUCLEOTIDE SEQUENCE</scope>
    <source>
        <tissue evidence="2">Shoot tissue taken approximately 20 cm above the soil surface</tissue>
    </source>
</reference>
<evidence type="ECO:0000313" key="2">
    <source>
        <dbReference type="EMBL" id="JAD46870.1"/>
    </source>
</evidence>